<protein>
    <recommendedName>
        <fullName evidence="1">ATP synthase protein I</fullName>
    </recommendedName>
</protein>
<organism evidence="4 5">
    <name type="scientific">Pseudolabrys taiwanensis</name>
    <dbReference type="NCBI Taxonomy" id="331696"/>
    <lineage>
        <taxon>Bacteria</taxon>
        <taxon>Pseudomonadati</taxon>
        <taxon>Pseudomonadota</taxon>
        <taxon>Alphaproteobacteria</taxon>
        <taxon>Hyphomicrobiales</taxon>
        <taxon>Xanthobacteraceae</taxon>
        <taxon>Pseudolabrys</taxon>
    </lineage>
</organism>
<proteinExistence type="inferred from homology"/>
<keyword evidence="1 3" id="KW-0472">Membrane</keyword>
<dbReference type="Pfam" id="PF09527">
    <property type="entry name" value="ATPase_gene1"/>
    <property type="match status" value="1"/>
</dbReference>
<dbReference type="OrthoDB" id="15401at2"/>
<dbReference type="AlphaFoldDB" id="A0A345ZXH5"/>
<name>A0A345ZXH5_9HYPH</name>
<dbReference type="EMBL" id="CP031417">
    <property type="protein sequence ID" value="AXK81622.1"/>
    <property type="molecule type" value="Genomic_DNA"/>
</dbReference>
<feature type="transmembrane region" description="Helical" evidence="3">
    <location>
        <begin position="84"/>
        <end position="105"/>
    </location>
</feature>
<keyword evidence="1" id="KW-0813">Transport</keyword>
<accession>A0A345ZXH5</accession>
<keyword evidence="3" id="KW-0812">Transmembrane</keyword>
<feature type="region of interest" description="Disordered" evidence="2">
    <location>
        <begin position="1"/>
        <end position="54"/>
    </location>
</feature>
<keyword evidence="5" id="KW-1185">Reference proteome</keyword>
<comment type="similarity">
    <text evidence="1">Belongs to the bacterial AtpI family.</text>
</comment>
<feature type="compositionally biased region" description="Basic and acidic residues" evidence="2">
    <location>
        <begin position="27"/>
        <end position="44"/>
    </location>
</feature>
<dbReference type="RefSeq" id="WP_115692001.1">
    <property type="nucleotide sequence ID" value="NZ_CP031417.1"/>
</dbReference>
<dbReference type="PIRSF" id="PIRSF032126">
    <property type="entry name" value="F0F1_ATP_synthase_subunit_I"/>
    <property type="match status" value="1"/>
</dbReference>
<feature type="compositionally biased region" description="Basic and acidic residues" evidence="2">
    <location>
        <begin position="1"/>
        <end position="14"/>
    </location>
</feature>
<reference evidence="4 5" key="1">
    <citation type="submission" date="2018-07" db="EMBL/GenBank/DDBJ databases">
        <authorList>
            <person name="Quirk P.G."/>
            <person name="Krulwich T.A."/>
        </authorList>
    </citation>
    <scope>NUCLEOTIDE SEQUENCE [LARGE SCALE GENOMIC DNA]</scope>
    <source>
        <strain evidence="4 5">CC-BB4</strain>
    </source>
</reference>
<evidence type="ECO:0000256" key="3">
    <source>
        <dbReference type="SAM" id="Phobius"/>
    </source>
</evidence>
<sequence length="118" mass="12614">MADGTRDKGKRQEPPDDEAALSARLKRLGDRIAQAKEPSERGNDSRPTTDTSGMARGFRLSSELVAGVLVGAGLGWLLDRWLGISPWGLIVFLLLGFAAGVLNVMRAAGIVRDPTVND</sequence>
<evidence type="ECO:0000256" key="2">
    <source>
        <dbReference type="SAM" id="MobiDB-lite"/>
    </source>
</evidence>
<comment type="function">
    <text evidence="1">A possible function for this protein is to guide the assembly of the membrane sector of the ATPase enzyme complex.</text>
</comment>
<dbReference type="GO" id="GO:0045259">
    <property type="term" value="C:proton-transporting ATP synthase complex"/>
    <property type="evidence" value="ECO:0007669"/>
    <property type="project" value="UniProtKB-UniRule"/>
</dbReference>
<keyword evidence="3" id="KW-1133">Transmembrane helix</keyword>
<feature type="transmembrane region" description="Helical" evidence="3">
    <location>
        <begin position="60"/>
        <end position="78"/>
    </location>
</feature>
<evidence type="ECO:0000313" key="4">
    <source>
        <dbReference type="EMBL" id="AXK81622.1"/>
    </source>
</evidence>
<keyword evidence="1" id="KW-0375">Hydrogen ion transport</keyword>
<evidence type="ECO:0000256" key="1">
    <source>
        <dbReference type="PIRNR" id="PIRNR032126"/>
    </source>
</evidence>
<dbReference type="InterPro" id="IPR032820">
    <property type="entry name" value="ATPase_put"/>
</dbReference>
<dbReference type="InterPro" id="IPR016989">
    <property type="entry name" value="Atp1_alphaprobac"/>
</dbReference>
<keyword evidence="1" id="KW-0406">Ion transport</keyword>
<dbReference type="Proteomes" id="UP000254889">
    <property type="component" value="Chromosome"/>
</dbReference>
<dbReference type="GO" id="GO:1902600">
    <property type="term" value="P:proton transmembrane transport"/>
    <property type="evidence" value="ECO:0007669"/>
    <property type="project" value="UniProtKB-KW"/>
</dbReference>
<dbReference type="KEGG" id="ptaw:DW352_14505"/>
<evidence type="ECO:0000313" key="5">
    <source>
        <dbReference type="Proteomes" id="UP000254889"/>
    </source>
</evidence>
<gene>
    <name evidence="4" type="ORF">DW352_14505</name>
</gene>